<accession>A0A915CCC7</accession>
<dbReference type="Proteomes" id="UP000887569">
    <property type="component" value="Unplaced"/>
</dbReference>
<feature type="domain" description="Choloylglycine hydrolase/NAAA C-terminal" evidence="2">
    <location>
        <begin position="18"/>
        <end position="88"/>
    </location>
</feature>
<name>A0A915CCC7_PARUN</name>
<evidence type="ECO:0000313" key="3">
    <source>
        <dbReference type="Proteomes" id="UP000887569"/>
    </source>
</evidence>
<keyword evidence="1" id="KW-0378">Hydrolase</keyword>
<reference evidence="4" key="1">
    <citation type="submission" date="2022-11" db="UniProtKB">
        <authorList>
            <consortium name="WormBaseParasite"/>
        </authorList>
    </citation>
    <scope>IDENTIFICATION</scope>
</reference>
<organism evidence="3 4">
    <name type="scientific">Parascaris univalens</name>
    <name type="common">Nematode worm</name>
    <dbReference type="NCBI Taxonomy" id="6257"/>
    <lineage>
        <taxon>Eukaryota</taxon>
        <taxon>Metazoa</taxon>
        <taxon>Ecdysozoa</taxon>
        <taxon>Nematoda</taxon>
        <taxon>Chromadorea</taxon>
        <taxon>Rhabditida</taxon>
        <taxon>Spirurina</taxon>
        <taxon>Ascaridomorpha</taxon>
        <taxon>Ascaridoidea</taxon>
        <taxon>Ascarididae</taxon>
        <taxon>Parascaris</taxon>
    </lineage>
</organism>
<dbReference type="InterPro" id="IPR029132">
    <property type="entry name" value="CBAH/NAAA_C"/>
</dbReference>
<dbReference type="GO" id="GO:0016810">
    <property type="term" value="F:hydrolase activity, acting on carbon-nitrogen (but not peptide) bonds"/>
    <property type="evidence" value="ECO:0007669"/>
    <property type="project" value="TreeGrafter"/>
</dbReference>
<sequence>MNYSRSAYICSIIGPLGCTSIVAENEDGIILHGRNLDYEMTPLLRNGTLIAEFTRDDKVIYTAVTFFLYVGVLTGQRPNAFAITLNSRNSGGYIDNILMEIITRFRHPISFSIRKVAIICPSSHLLWLSLHVTF</sequence>
<dbReference type="WBParaSite" id="PgR120_g012_t04">
    <property type="protein sequence ID" value="PgR120_g012_t04"/>
    <property type="gene ID" value="PgR120_g012"/>
</dbReference>
<dbReference type="Gene3D" id="3.60.60.10">
    <property type="entry name" value="Penicillin V Acylase, Chain A"/>
    <property type="match status" value="1"/>
</dbReference>
<dbReference type="PANTHER" id="PTHR28583:SF4">
    <property type="entry name" value="N-ACYLETHANOLAMINE-HYDROLYZING ACID AMIDASE"/>
    <property type="match status" value="1"/>
</dbReference>
<dbReference type="PANTHER" id="PTHR28583">
    <property type="entry name" value="ACID AMIDASE"/>
    <property type="match status" value="1"/>
</dbReference>
<keyword evidence="3" id="KW-1185">Reference proteome</keyword>
<evidence type="ECO:0000313" key="4">
    <source>
        <dbReference type="WBParaSite" id="PgR120_g012_t04"/>
    </source>
</evidence>
<proteinExistence type="predicted"/>
<evidence type="ECO:0000256" key="1">
    <source>
        <dbReference type="ARBA" id="ARBA00022801"/>
    </source>
</evidence>
<evidence type="ECO:0000259" key="2">
    <source>
        <dbReference type="Pfam" id="PF02275"/>
    </source>
</evidence>
<protein>
    <submittedName>
        <fullName evidence="4">Acid ceramidase N-terminal domain-containing protein</fullName>
    </submittedName>
</protein>
<dbReference type="AlphaFoldDB" id="A0A915CCC7"/>
<dbReference type="Pfam" id="PF02275">
    <property type="entry name" value="CBAH"/>
    <property type="match status" value="1"/>
</dbReference>